<feature type="region of interest" description="Disordered" evidence="2">
    <location>
        <begin position="158"/>
        <end position="203"/>
    </location>
</feature>
<dbReference type="OrthoDB" id="6381435at2759"/>
<feature type="compositionally biased region" description="Low complexity" evidence="2">
    <location>
        <begin position="172"/>
        <end position="186"/>
    </location>
</feature>
<feature type="coiled-coil region" evidence="1">
    <location>
        <begin position="1205"/>
        <end position="1250"/>
    </location>
</feature>
<feature type="compositionally biased region" description="Basic and acidic residues" evidence="2">
    <location>
        <begin position="903"/>
        <end position="935"/>
    </location>
</feature>
<feature type="region of interest" description="Disordered" evidence="2">
    <location>
        <begin position="1415"/>
        <end position="1461"/>
    </location>
</feature>
<feature type="region of interest" description="Disordered" evidence="2">
    <location>
        <begin position="561"/>
        <end position="710"/>
    </location>
</feature>
<feature type="compositionally biased region" description="Basic and acidic residues" evidence="2">
    <location>
        <begin position="765"/>
        <end position="774"/>
    </location>
</feature>
<feature type="region of interest" description="Disordered" evidence="2">
    <location>
        <begin position="1183"/>
        <end position="1204"/>
    </location>
</feature>
<feature type="compositionally biased region" description="Basic and acidic residues" evidence="2">
    <location>
        <begin position="601"/>
        <end position="634"/>
    </location>
</feature>
<evidence type="ECO:0000313" key="4">
    <source>
        <dbReference type="Proteomes" id="UP000440578"/>
    </source>
</evidence>
<feature type="compositionally biased region" description="Basic and acidic residues" evidence="2">
    <location>
        <begin position="567"/>
        <end position="584"/>
    </location>
</feature>
<feature type="region of interest" description="Disordered" evidence="2">
    <location>
        <begin position="388"/>
        <end position="426"/>
    </location>
</feature>
<feature type="region of interest" description="Disordered" evidence="2">
    <location>
        <begin position="765"/>
        <end position="881"/>
    </location>
</feature>
<dbReference type="Proteomes" id="UP000440578">
    <property type="component" value="Unassembled WGS sequence"/>
</dbReference>
<dbReference type="EMBL" id="VIIS01001974">
    <property type="protein sequence ID" value="KAF0290199.1"/>
    <property type="molecule type" value="Genomic_DNA"/>
</dbReference>
<feature type="compositionally biased region" description="Basic and acidic residues" evidence="2">
    <location>
        <begin position="39"/>
        <end position="54"/>
    </location>
</feature>
<dbReference type="PANTHER" id="PTHR15742">
    <property type="entry name" value="GIRDIN"/>
    <property type="match status" value="1"/>
</dbReference>
<feature type="compositionally biased region" description="Low complexity" evidence="2">
    <location>
        <begin position="1440"/>
        <end position="1452"/>
    </location>
</feature>
<evidence type="ECO:0000313" key="3">
    <source>
        <dbReference type="EMBL" id="KAF0290199.1"/>
    </source>
</evidence>
<keyword evidence="1" id="KW-0175">Coiled coil</keyword>
<dbReference type="PANTHER" id="PTHR15742:SF5">
    <property type="entry name" value="GIRDIN"/>
    <property type="match status" value="1"/>
</dbReference>
<feature type="compositionally biased region" description="Polar residues" evidence="2">
    <location>
        <begin position="813"/>
        <end position="828"/>
    </location>
</feature>
<protein>
    <submittedName>
        <fullName evidence="3">Uncharacterized protein</fullName>
    </submittedName>
</protein>
<feature type="compositionally biased region" description="Polar residues" evidence="2">
    <location>
        <begin position="640"/>
        <end position="649"/>
    </location>
</feature>
<feature type="compositionally biased region" description="Basic and acidic residues" evidence="2">
    <location>
        <begin position="829"/>
        <end position="868"/>
    </location>
</feature>
<feature type="compositionally biased region" description="Polar residues" evidence="2">
    <location>
        <begin position="1498"/>
        <end position="1511"/>
    </location>
</feature>
<feature type="compositionally biased region" description="Basic and acidic residues" evidence="2">
    <location>
        <begin position="650"/>
        <end position="710"/>
    </location>
</feature>
<feature type="compositionally biased region" description="Basic and acidic residues" evidence="2">
    <location>
        <begin position="1184"/>
        <end position="1194"/>
    </location>
</feature>
<accession>A0A6A4VAP6</accession>
<feature type="compositionally biased region" description="Basic and acidic residues" evidence="2">
    <location>
        <begin position="783"/>
        <end position="807"/>
    </location>
</feature>
<feature type="region of interest" description="Disordered" evidence="2">
    <location>
        <begin position="120"/>
        <end position="146"/>
    </location>
</feature>
<feature type="region of interest" description="Disordered" evidence="2">
    <location>
        <begin position="1485"/>
        <end position="1537"/>
    </location>
</feature>
<feature type="region of interest" description="Disordered" evidence="2">
    <location>
        <begin position="221"/>
        <end position="258"/>
    </location>
</feature>
<evidence type="ECO:0000256" key="2">
    <source>
        <dbReference type="SAM" id="MobiDB-lite"/>
    </source>
</evidence>
<reference evidence="3 4" key="1">
    <citation type="submission" date="2019-07" db="EMBL/GenBank/DDBJ databases">
        <title>Draft genome assembly of a fouling barnacle, Amphibalanus amphitrite (Darwin, 1854): The first reference genome for Thecostraca.</title>
        <authorList>
            <person name="Kim W."/>
        </authorList>
    </citation>
    <scope>NUCLEOTIDE SEQUENCE [LARGE SCALE GENOMIC DNA]</scope>
    <source>
        <strain evidence="3">SNU_AA5</strain>
        <tissue evidence="3">Soma without cirri and trophi</tissue>
    </source>
</reference>
<gene>
    <name evidence="3" type="ORF">FJT64_011595</name>
</gene>
<dbReference type="InterPro" id="IPR049885">
    <property type="entry name" value="MTCL1-3"/>
</dbReference>
<dbReference type="Gene3D" id="1.10.287.1490">
    <property type="match status" value="1"/>
</dbReference>
<feature type="compositionally biased region" description="Low complexity" evidence="2">
    <location>
        <begin position="240"/>
        <end position="252"/>
    </location>
</feature>
<evidence type="ECO:0000256" key="1">
    <source>
        <dbReference type="SAM" id="Coils"/>
    </source>
</evidence>
<sequence>MAVVLVTLGYDLGTAEENICICIICFTYRFSWEYSEHKQKRPDSSTSGLRKDRTTGSSPSLNTAKDEAASKTETAAAASRSLLAEEAAKNYTTKSAASPLSRRLGAYSGLKASSWSAHDLRTVGTDDDSDTETVKDKDDDFMSVTSHDDDTFASALTAQSQAPPVPPRVTESPAVAVSAPQSSASATPRKKLSVREVKTDSPSNGVSADVAFIIKLKNAKKPEDDDDMSTMAPSEASVWTDATGGTDTTDTTLVDEKNQQLEKTVSSLQKELDKFKKKVDRLNKEKKELMDKQTAAVKKSKSQSEVLKLQQKMHELTSSNEDLLDDKKSLELESSASDENKLLRDLQDTLEREADLKEQMKFAEEEAAQLRKKLVRVEEENESLAIQLKKMAKKGRRPASGGSLDGPSSVSHDRDEGISEDIEELSPQELKIQLELNERETSSLRKKVDNVESENERLQRQVKELQERMSHGSKATIPEISISDPNAYYEQKINVLEEEMNELRKKLIDKERENDSLKTEAEMGRSKKGGKVIYARSRSLDINELQTSDLRRQLQLAEQEAQQLRSKNSELEREAADATVESRRLSARLAKRPAATGPEKLAMEKAELEERLSRAERRLSEKEATIGELRRAVKEAASGGDQSRLSPSRSPREGRRAERNSEVDVEGLRREKDALQSEMKSKERELSAAKKKVSELSSEKERLSDMVRKMKDIPNLKTRIPKKVTDLTPKNTLKKWVEELEDEIGSSSKAIADQTKALRTQVDKVSKELEEEKSQLSSLKQQLDLKERQLQRAKKGEEAKDTTEKELAGAQERLQQLDTNQRSLSSHWLTEREDLKTSVDRLQARVTELEKTNAEKQKRIKELEESKGKVSSTAGGASIAKIDALQKDKAKLEKQLKEFEEKITQHEKKQHAAEEKARKLEQQYKKEKEEWETQRKSSLSDGTSSKERVEKLEANLADQMQEYEDLTRKYELLEEDYVVIKAQMVMEKEQIEGEFTTLKHEYDTAQRELRTLRETYNAKQDQWIKDKLDMEEKMKEADEKLNRSGGEAWRLEKTRLQDQISDKETEIARLKKAEEFYMDEISSIKREGDEMRRKLDDYNMVSKIQRNLSVDNSHLEKEIRDLKTRIVSEEKAHRQEVSHLKIKHDSGLAIMKDELHSLNQQTSKYKRERDTYKTMLEGAQRTIGDLKRKSRAQDDGGDAVDSADLTSLEDQLSAARLEASKLRTEATTERSSWEIRVHDLQTKINELEEDRIMSSGHARISGIRARMELAWSKERAEHQRLIQDTSKLAEELKNTLHEASQRGTACVERQLENERAESKRKVEQVKRSMEDETVDSKRKAKELNEDLLELRDAHAKLRESHRRVARDKERADREREELLQRVQHLHKVEAEEERKITRLVEQLEEQLAVLHQATERMEKRRSASPAPAKASQVGKVNSLAPSVAKGAKAGGPARPPEPDRAAHEFQAAVKDITAMIDELRLTHSTLMEEKERGRSKGIRQQNYRRSASMGDTLSEEGSETPRRAGRSAYPAPPASLVLSAQRRGASLGRKSLSMGLRGDSQDSIYEHEEGSMESLDPYTYTTLPRKKLERDISIDRVSTGSTQSEIISGVNPIKKKKGLKSLLKGLGRSKSIEDSDTGQTIAGAGLQAMATGMQGSGSDLSDISASIQEKEKKGLKGKFSKLFKTPPPSRSQRCSVKYHNANYACVIYQDKDRPYPDCCPYYRCNPEN</sequence>
<feature type="region of interest" description="Disordered" evidence="2">
    <location>
        <begin position="39"/>
        <end position="74"/>
    </location>
</feature>
<name>A0A6A4VAP6_AMPAM</name>
<keyword evidence="4" id="KW-1185">Reference proteome</keyword>
<feature type="region of interest" description="Disordered" evidence="2">
    <location>
        <begin position="317"/>
        <end position="342"/>
    </location>
</feature>
<organism evidence="3 4">
    <name type="scientific">Amphibalanus amphitrite</name>
    <name type="common">Striped barnacle</name>
    <name type="synonym">Balanus amphitrite</name>
    <dbReference type="NCBI Taxonomy" id="1232801"/>
    <lineage>
        <taxon>Eukaryota</taxon>
        <taxon>Metazoa</taxon>
        <taxon>Ecdysozoa</taxon>
        <taxon>Arthropoda</taxon>
        <taxon>Crustacea</taxon>
        <taxon>Multicrustacea</taxon>
        <taxon>Cirripedia</taxon>
        <taxon>Thoracica</taxon>
        <taxon>Thoracicalcarea</taxon>
        <taxon>Balanomorpha</taxon>
        <taxon>Balanoidea</taxon>
        <taxon>Balanidae</taxon>
        <taxon>Amphibalaninae</taxon>
        <taxon>Amphibalanus</taxon>
    </lineage>
</organism>
<feature type="region of interest" description="Disordered" evidence="2">
    <location>
        <begin position="903"/>
        <end position="947"/>
    </location>
</feature>
<comment type="caution">
    <text evidence="3">The sequence shown here is derived from an EMBL/GenBank/DDBJ whole genome shotgun (WGS) entry which is preliminary data.</text>
</comment>
<feature type="compositionally biased region" description="Basic and acidic residues" evidence="2">
    <location>
        <begin position="132"/>
        <end position="146"/>
    </location>
</feature>
<feature type="coiled-coil region" evidence="1">
    <location>
        <begin position="1053"/>
        <end position="1168"/>
    </location>
</feature>
<feature type="compositionally biased region" description="Basic and acidic residues" evidence="2">
    <location>
        <begin position="1485"/>
        <end position="1494"/>
    </location>
</feature>
<proteinExistence type="predicted"/>